<name>V5IKV4_NEUCR</name>
<proteinExistence type="predicted"/>
<reference evidence="1 2" key="1">
    <citation type="journal article" date="2003" name="Nature">
        <title>The genome sequence of the filamentous fungus Neurospora crassa.</title>
        <authorList>
            <person name="Galagan J.E."/>
            <person name="Calvo S.E."/>
            <person name="Borkovich K.A."/>
            <person name="Selker E.U."/>
            <person name="Read N.D."/>
            <person name="Jaffe D."/>
            <person name="FitzHugh W."/>
            <person name="Ma L.J."/>
            <person name="Smirnov S."/>
            <person name="Purcell S."/>
            <person name="Rehman B."/>
            <person name="Elkins T."/>
            <person name="Engels R."/>
            <person name="Wang S."/>
            <person name="Nielsen C.B."/>
            <person name="Butler J."/>
            <person name="Endrizzi M."/>
            <person name="Qui D."/>
            <person name="Ianakiev P."/>
            <person name="Bell-Pedersen D."/>
            <person name="Nelson M.A."/>
            <person name="Werner-Washburne M."/>
            <person name="Selitrennikoff C.P."/>
            <person name="Kinsey J.A."/>
            <person name="Braun E.L."/>
            <person name="Zelter A."/>
            <person name="Schulte U."/>
            <person name="Kothe G.O."/>
            <person name="Jedd G."/>
            <person name="Mewes W."/>
            <person name="Staben C."/>
            <person name="Marcotte E."/>
            <person name="Greenberg D."/>
            <person name="Roy A."/>
            <person name="Foley K."/>
            <person name="Naylor J."/>
            <person name="Stange-Thomann N."/>
            <person name="Barrett R."/>
            <person name="Gnerre S."/>
            <person name="Kamal M."/>
            <person name="Kamvysselis M."/>
            <person name="Mauceli E."/>
            <person name="Bielke C."/>
            <person name="Rudd S."/>
            <person name="Frishman D."/>
            <person name="Krystofova S."/>
            <person name="Rasmussen C."/>
            <person name="Metzenberg R.L."/>
            <person name="Perkins D.D."/>
            <person name="Kroken S."/>
            <person name="Cogoni C."/>
            <person name="Macino G."/>
            <person name="Catcheside D."/>
            <person name="Li W."/>
            <person name="Pratt R.J."/>
            <person name="Osmani S.A."/>
            <person name="DeSouza C.P."/>
            <person name="Glass L."/>
            <person name="Orbach M.J."/>
            <person name="Berglund J.A."/>
            <person name="Voelker R."/>
            <person name="Yarden O."/>
            <person name="Plamann M."/>
            <person name="Seiler S."/>
            <person name="Dunlap J."/>
            <person name="Radford A."/>
            <person name="Aramayo R."/>
            <person name="Natvig D.O."/>
            <person name="Alex L.A."/>
            <person name="Mannhaupt G."/>
            <person name="Ebbole D.J."/>
            <person name="Freitag M."/>
            <person name="Paulsen I."/>
            <person name="Sachs M.S."/>
            <person name="Lander E.S."/>
            <person name="Nusbaum C."/>
            <person name="Birren B."/>
        </authorList>
    </citation>
    <scope>NUCLEOTIDE SEQUENCE [LARGE SCALE GENOMIC DNA]</scope>
    <source>
        <strain evidence="2">ATCC 24698 / 74-OR23-1A / CBS 708.71 / DSM 1257 / FGSC 987</strain>
    </source>
</reference>
<dbReference type="Proteomes" id="UP000001805">
    <property type="component" value="Chromosome 7, Linkage Group VII"/>
</dbReference>
<dbReference type="InParanoid" id="V5IKV4"/>
<gene>
    <name evidence="1" type="ORF">NCU17185</name>
</gene>
<evidence type="ECO:0000313" key="1">
    <source>
        <dbReference type="EMBL" id="ESA41870.1"/>
    </source>
</evidence>
<dbReference type="VEuPathDB" id="FungiDB:NCU17185"/>
<dbReference type="AlphaFoldDB" id="V5IKV4"/>
<evidence type="ECO:0000313" key="2">
    <source>
        <dbReference type="Proteomes" id="UP000001805"/>
    </source>
</evidence>
<keyword evidence="2" id="KW-1185">Reference proteome</keyword>
<protein>
    <submittedName>
        <fullName evidence="1">Uncharacterized protein</fullName>
    </submittedName>
</protein>
<dbReference type="RefSeq" id="XP_011395356.1">
    <property type="nucleotide sequence ID" value="XM_011397054.1"/>
</dbReference>
<dbReference type="KEGG" id="ncr:NCU17185"/>
<accession>V5IKV4</accession>
<dbReference type="EMBL" id="CM002242">
    <property type="protein sequence ID" value="ESA41870.1"/>
    <property type="molecule type" value="Genomic_DNA"/>
</dbReference>
<dbReference type="GeneID" id="23569831"/>
<sequence length="69" mass="7449">MLIRKIAQGYMAGKVMIVPRDRLCIRARSARPLSMQRSPATAVEFQTLLGMVDETVHYGQVLGGGASGS</sequence>
<organism evidence="1 2">
    <name type="scientific">Neurospora crassa (strain ATCC 24698 / 74-OR23-1A / CBS 708.71 / DSM 1257 / FGSC 987)</name>
    <dbReference type="NCBI Taxonomy" id="367110"/>
    <lineage>
        <taxon>Eukaryota</taxon>
        <taxon>Fungi</taxon>
        <taxon>Dikarya</taxon>
        <taxon>Ascomycota</taxon>
        <taxon>Pezizomycotina</taxon>
        <taxon>Sordariomycetes</taxon>
        <taxon>Sordariomycetidae</taxon>
        <taxon>Sordariales</taxon>
        <taxon>Sordariaceae</taxon>
        <taxon>Neurospora</taxon>
    </lineage>
</organism>